<gene>
    <name evidence="1" type="ORF">O6H91_12G003000</name>
</gene>
<sequence length="360" mass="39651">MERGLKIFLEPMLLNVLVFHLTCLTATASTKNQPLLPALIIFGDSTVDTGNNNNLTTLVKCNHLPYGRDFLNQKPTGRFSNGRVVTDFIADKLGIPNPLAYLNSDAKEENLSQGINFASGASGYYDGTAENFNVIPLSTQLQYFKEYQKKLAAVVGADNAKHLLSNAAYVISTGSNDYVNNYYLNLRLQAEYNGTQYQNFIIELASNFVRELYKLGARKIALLSLPPLGCLPSQRFMHGLGKTGCVEFLNTVAQQFNERLQDTLIMMKTSLPGSKLAYLDSYTTLYNVIQNPSKYGFKDSSLGCCGTGRLAVADICLSIDPGTCQDASNYVFFDSFHPTDATYSILADVLYKQAISQLCG</sequence>
<evidence type="ECO:0000313" key="1">
    <source>
        <dbReference type="EMBL" id="KAJ7534764.1"/>
    </source>
</evidence>
<protein>
    <submittedName>
        <fullName evidence="1">Uncharacterized protein</fullName>
    </submittedName>
</protein>
<evidence type="ECO:0000313" key="2">
    <source>
        <dbReference type="Proteomes" id="UP001162992"/>
    </source>
</evidence>
<name>A0ACC2BYC2_DIPCM</name>
<comment type="caution">
    <text evidence="1">The sequence shown here is derived from an EMBL/GenBank/DDBJ whole genome shotgun (WGS) entry which is preliminary data.</text>
</comment>
<dbReference type="EMBL" id="CM055103">
    <property type="protein sequence ID" value="KAJ7534764.1"/>
    <property type="molecule type" value="Genomic_DNA"/>
</dbReference>
<keyword evidence="2" id="KW-1185">Reference proteome</keyword>
<proteinExistence type="predicted"/>
<accession>A0ACC2BYC2</accession>
<dbReference type="Proteomes" id="UP001162992">
    <property type="component" value="Chromosome 12"/>
</dbReference>
<organism evidence="1 2">
    <name type="scientific">Diphasiastrum complanatum</name>
    <name type="common">Issler's clubmoss</name>
    <name type="synonym">Lycopodium complanatum</name>
    <dbReference type="NCBI Taxonomy" id="34168"/>
    <lineage>
        <taxon>Eukaryota</taxon>
        <taxon>Viridiplantae</taxon>
        <taxon>Streptophyta</taxon>
        <taxon>Embryophyta</taxon>
        <taxon>Tracheophyta</taxon>
        <taxon>Lycopodiopsida</taxon>
        <taxon>Lycopodiales</taxon>
        <taxon>Lycopodiaceae</taxon>
        <taxon>Lycopodioideae</taxon>
        <taxon>Diphasiastrum</taxon>
    </lineage>
</organism>
<reference evidence="2" key="1">
    <citation type="journal article" date="2024" name="Proc. Natl. Acad. Sci. U.S.A.">
        <title>Extraordinary preservation of gene collinearity over three hundred million years revealed in homosporous lycophytes.</title>
        <authorList>
            <person name="Li C."/>
            <person name="Wickell D."/>
            <person name="Kuo L.Y."/>
            <person name="Chen X."/>
            <person name="Nie B."/>
            <person name="Liao X."/>
            <person name="Peng D."/>
            <person name="Ji J."/>
            <person name="Jenkins J."/>
            <person name="Williams M."/>
            <person name="Shu S."/>
            <person name="Plott C."/>
            <person name="Barry K."/>
            <person name="Rajasekar S."/>
            <person name="Grimwood J."/>
            <person name="Han X."/>
            <person name="Sun S."/>
            <person name="Hou Z."/>
            <person name="He W."/>
            <person name="Dai G."/>
            <person name="Sun C."/>
            <person name="Schmutz J."/>
            <person name="Leebens-Mack J.H."/>
            <person name="Li F.W."/>
            <person name="Wang L."/>
        </authorList>
    </citation>
    <scope>NUCLEOTIDE SEQUENCE [LARGE SCALE GENOMIC DNA]</scope>
    <source>
        <strain evidence="2">cv. PW_Plant_1</strain>
    </source>
</reference>